<keyword evidence="3" id="KW-1185">Reference proteome</keyword>
<gene>
    <name evidence="2" type="ORF">QDX21_04815</name>
</gene>
<name>A0AAJ6AIX2_9MICC</name>
<keyword evidence="1" id="KW-1133">Transmembrane helix</keyword>
<dbReference type="RefSeq" id="WP_110098711.1">
    <property type="nucleotide sequence ID" value="NZ_CP122566.1"/>
</dbReference>
<organism evidence="2 3">
    <name type="scientific">Auritidibacter ignavus</name>
    <dbReference type="NCBI Taxonomy" id="678932"/>
    <lineage>
        <taxon>Bacteria</taxon>
        <taxon>Bacillati</taxon>
        <taxon>Actinomycetota</taxon>
        <taxon>Actinomycetes</taxon>
        <taxon>Micrococcales</taxon>
        <taxon>Micrococcaceae</taxon>
        <taxon>Auritidibacter</taxon>
    </lineage>
</organism>
<feature type="transmembrane region" description="Helical" evidence="1">
    <location>
        <begin position="12"/>
        <end position="35"/>
    </location>
</feature>
<sequence>MKSSASTQSSRWRYVVIPLTVAATLVILILGWWGIRSLFAPGPFSFPLFAPPRDATEIVEKYQRLAEQGEEPEDYRALWDTASTVTGEECDGDWVEQVQDLGREHRALARLTEFLSARVEAPESASTEDEQQDWTNAVIDLDLTAESSSMAMTAGLPTECVAYPEHPEVVDQQLREDSSPTMTVLHEPAESLKAQWARAWEKASTPAQEQLAEAGLWESMVFEQKLSELAELTA</sequence>
<evidence type="ECO:0000313" key="2">
    <source>
        <dbReference type="EMBL" id="WGH94115.1"/>
    </source>
</evidence>
<evidence type="ECO:0000313" key="3">
    <source>
        <dbReference type="Proteomes" id="UP001224674"/>
    </source>
</evidence>
<protein>
    <submittedName>
        <fullName evidence="2">Uncharacterized protein</fullName>
    </submittedName>
</protein>
<proteinExistence type="predicted"/>
<dbReference type="AlphaFoldDB" id="A0AAJ6AIX2"/>
<reference evidence="2 3" key="1">
    <citation type="submission" date="2023-03" db="EMBL/GenBank/DDBJ databases">
        <title>Complete genome sequences of several Auritidibacter ignavus strains isolated from ear infections.</title>
        <authorList>
            <person name="Baehr T."/>
            <person name="Baumhoegger A.M."/>
        </authorList>
    </citation>
    <scope>NUCLEOTIDE SEQUENCE [LARGE SCALE GENOMIC DNA]</scope>
    <source>
        <strain evidence="2 3">BABAE-6</strain>
    </source>
</reference>
<keyword evidence="1" id="KW-0472">Membrane</keyword>
<dbReference type="EMBL" id="CP122566">
    <property type="protein sequence ID" value="WGH94115.1"/>
    <property type="molecule type" value="Genomic_DNA"/>
</dbReference>
<evidence type="ECO:0000256" key="1">
    <source>
        <dbReference type="SAM" id="Phobius"/>
    </source>
</evidence>
<keyword evidence="1" id="KW-0812">Transmembrane</keyword>
<accession>A0AAJ6AIX2</accession>
<dbReference type="Proteomes" id="UP001224674">
    <property type="component" value="Chromosome"/>
</dbReference>